<accession>A0ABD2Z7R2</accession>
<dbReference type="InterPro" id="IPR023614">
    <property type="entry name" value="Porin_dom_sf"/>
</dbReference>
<dbReference type="Pfam" id="PF01459">
    <property type="entry name" value="Porin_3"/>
    <property type="match status" value="1"/>
</dbReference>
<evidence type="ECO:0000256" key="1">
    <source>
        <dbReference type="ARBA" id="ARBA00009624"/>
    </source>
</evidence>
<dbReference type="PANTHER" id="PTHR11743:SF61">
    <property type="entry name" value="MITOCHONDRIAL OUTER MEMBRANE PROTEIN PORIN 2-LIKE"/>
    <property type="match status" value="1"/>
</dbReference>
<name>A0ABD2Z7R2_9GENT</name>
<evidence type="ECO:0000313" key="2">
    <source>
        <dbReference type="EMBL" id="KAL3514375.1"/>
    </source>
</evidence>
<proteinExistence type="inferred from homology"/>
<dbReference type="InterPro" id="IPR027246">
    <property type="entry name" value="Porin_Euk/Tom40"/>
</dbReference>
<comment type="caution">
    <text evidence="2">The sequence shown here is derived from an EMBL/GenBank/DDBJ whole genome shotgun (WGS) entry which is preliminary data.</text>
</comment>
<comment type="similarity">
    <text evidence="1">Belongs to the eukaryotic mitochondrial porin (TC 1.B.8.1) family.</text>
</comment>
<organism evidence="2 3">
    <name type="scientific">Cinchona calisaya</name>
    <dbReference type="NCBI Taxonomy" id="153742"/>
    <lineage>
        <taxon>Eukaryota</taxon>
        <taxon>Viridiplantae</taxon>
        <taxon>Streptophyta</taxon>
        <taxon>Embryophyta</taxon>
        <taxon>Tracheophyta</taxon>
        <taxon>Spermatophyta</taxon>
        <taxon>Magnoliopsida</taxon>
        <taxon>eudicotyledons</taxon>
        <taxon>Gunneridae</taxon>
        <taxon>Pentapetalae</taxon>
        <taxon>asterids</taxon>
        <taxon>lamiids</taxon>
        <taxon>Gentianales</taxon>
        <taxon>Rubiaceae</taxon>
        <taxon>Cinchonoideae</taxon>
        <taxon>Cinchoneae</taxon>
        <taxon>Cinchona</taxon>
    </lineage>
</organism>
<dbReference type="CDD" id="cd07306">
    <property type="entry name" value="Porin3_VDAC"/>
    <property type="match status" value="1"/>
</dbReference>
<dbReference type="Gene3D" id="2.40.160.10">
    <property type="entry name" value="Porin"/>
    <property type="match status" value="1"/>
</dbReference>
<gene>
    <name evidence="2" type="ORF">ACH5RR_027092</name>
</gene>
<reference evidence="2 3" key="1">
    <citation type="submission" date="2024-11" db="EMBL/GenBank/DDBJ databases">
        <title>A near-complete genome assembly of Cinchona calisaya.</title>
        <authorList>
            <person name="Lian D.C."/>
            <person name="Zhao X.W."/>
            <person name="Wei L."/>
        </authorList>
    </citation>
    <scope>NUCLEOTIDE SEQUENCE [LARGE SCALE GENOMIC DNA]</scope>
    <source>
        <tissue evidence="2">Nenye</tissue>
    </source>
</reference>
<dbReference type="EMBL" id="JBJUIK010000011">
    <property type="protein sequence ID" value="KAL3514375.1"/>
    <property type="molecule type" value="Genomic_DNA"/>
</dbReference>
<dbReference type="Proteomes" id="UP001630127">
    <property type="component" value="Unassembled WGS sequence"/>
</dbReference>
<evidence type="ECO:0000313" key="3">
    <source>
        <dbReference type="Proteomes" id="UP001630127"/>
    </source>
</evidence>
<protein>
    <submittedName>
        <fullName evidence="2">Uncharacterized protein</fullName>
    </submittedName>
</protein>
<dbReference type="InterPro" id="IPR001925">
    <property type="entry name" value="Porin_Euk"/>
</dbReference>
<dbReference type="GO" id="GO:0005739">
    <property type="term" value="C:mitochondrion"/>
    <property type="evidence" value="ECO:0007669"/>
    <property type="project" value="UniProtKB-ARBA"/>
</dbReference>
<keyword evidence="3" id="KW-1185">Reference proteome</keyword>
<sequence length="281" mass="30161">MSTSPGLFSDFGKTATDILTKNYGTEHKIFLRLPTSKFNGLTVGSSLLKKGGISAGGFAGQCNYNYKYKNSSVDFNAVVDSNNIAATVTLADILPITKTNVKCWFPDYNNTGKIEVQFLPEYTSLTTSVDLKKSPNVDISATIGTPVIAIGSSLKVNSCAVTEYNVGVNLTKPNYGASVILADKGDTVKATYCHQVQENRAVAVGIARKLSTKENTLTVGGEYVINPHTLVKAKLNNHGTLDTLLHHEVLPMTFLTLSGSVDTLAEEEKRPRIGLALSINP</sequence>
<dbReference type="AlphaFoldDB" id="A0ABD2Z7R2"/>
<dbReference type="PANTHER" id="PTHR11743">
    <property type="entry name" value="VOLTAGE-DEPENDENT ANION-SELECTIVE CHANNEL"/>
    <property type="match status" value="1"/>
</dbReference>